<dbReference type="Pfam" id="PF02196">
    <property type="entry name" value="RBD"/>
    <property type="match status" value="1"/>
</dbReference>
<evidence type="ECO:0000259" key="7">
    <source>
        <dbReference type="PROSITE" id="PS50132"/>
    </source>
</evidence>
<feature type="compositionally biased region" description="Polar residues" evidence="5">
    <location>
        <begin position="1852"/>
        <end position="1871"/>
    </location>
</feature>
<dbReference type="CDD" id="cd01817">
    <property type="entry name" value="RBD1_RGS12_like"/>
    <property type="match status" value="1"/>
</dbReference>
<dbReference type="EMBL" id="RQTK01000004">
    <property type="protein sequence ID" value="RUS91916.1"/>
    <property type="molecule type" value="Genomic_DNA"/>
</dbReference>
<dbReference type="InterPro" id="IPR046995">
    <property type="entry name" value="RGS10/12/14-like"/>
</dbReference>
<evidence type="ECO:0000313" key="9">
    <source>
        <dbReference type="EMBL" id="RUS91916.1"/>
    </source>
</evidence>
<evidence type="ECO:0000256" key="4">
    <source>
        <dbReference type="ARBA" id="ARBA00022737"/>
    </source>
</evidence>
<keyword evidence="10" id="KW-1185">Reference proteome</keyword>
<feature type="compositionally biased region" description="Low complexity" evidence="5">
    <location>
        <begin position="1936"/>
        <end position="1948"/>
    </location>
</feature>
<dbReference type="Gene3D" id="3.10.20.90">
    <property type="entry name" value="Phosphatidylinositol 3-kinase Catalytic Subunit, Chain A, domain 1"/>
    <property type="match status" value="2"/>
</dbReference>
<evidence type="ECO:0000313" key="10">
    <source>
        <dbReference type="Proteomes" id="UP000271974"/>
    </source>
</evidence>
<accession>A0A433UDN0</accession>
<dbReference type="SUPFAM" id="SSF50729">
    <property type="entry name" value="PH domain-like"/>
    <property type="match status" value="1"/>
</dbReference>
<evidence type="ECO:0000256" key="2">
    <source>
        <dbReference type="ARBA" id="ARBA00022468"/>
    </source>
</evidence>
<feature type="compositionally biased region" description="Basic and acidic residues" evidence="5">
    <location>
        <begin position="1499"/>
        <end position="1510"/>
    </location>
</feature>
<dbReference type="InterPro" id="IPR024066">
    <property type="entry name" value="RGS_subdom1/3"/>
</dbReference>
<evidence type="ECO:0000259" key="8">
    <source>
        <dbReference type="PROSITE" id="PS50898"/>
    </source>
</evidence>
<dbReference type="CDD" id="cd06710">
    <property type="entry name" value="PDZ_RGS12-like"/>
    <property type="match status" value="1"/>
</dbReference>
<keyword evidence="4" id="KW-0677">Repeat</keyword>
<keyword evidence="3" id="KW-0963">Cytoplasm</keyword>
<feature type="compositionally biased region" description="Low complexity" evidence="5">
    <location>
        <begin position="1165"/>
        <end position="1190"/>
    </location>
</feature>
<dbReference type="OrthoDB" id="196547at2759"/>
<feature type="compositionally biased region" description="Acidic residues" evidence="5">
    <location>
        <begin position="821"/>
        <end position="833"/>
    </location>
</feature>
<feature type="compositionally biased region" description="Basic and acidic residues" evidence="5">
    <location>
        <begin position="1107"/>
        <end position="1122"/>
    </location>
</feature>
<dbReference type="SMART" id="SM00315">
    <property type="entry name" value="RGS"/>
    <property type="match status" value="1"/>
</dbReference>
<protein>
    <recommendedName>
        <fullName evidence="11">Regulator of G-protein signaling 12</fullName>
    </recommendedName>
</protein>
<feature type="domain" description="RGS" evidence="7">
    <location>
        <begin position="961"/>
        <end position="1077"/>
    </location>
</feature>
<feature type="compositionally biased region" description="Low complexity" evidence="5">
    <location>
        <begin position="1779"/>
        <end position="1799"/>
    </location>
</feature>
<gene>
    <name evidence="9" type="ORF">EGW08_000318</name>
</gene>
<dbReference type="InterPro" id="IPR016137">
    <property type="entry name" value="RGS"/>
</dbReference>
<feature type="region of interest" description="Disordered" evidence="5">
    <location>
        <begin position="471"/>
        <end position="499"/>
    </location>
</feature>
<feature type="compositionally biased region" description="Polar residues" evidence="5">
    <location>
        <begin position="1191"/>
        <end position="1203"/>
    </location>
</feature>
<name>A0A433UDN0_ELYCH</name>
<sequence length="2055" mass="225960">MHQNTHAKRRKKRMFQGTKTVTVVRGKVGYGFTISGQNPCMLSCIVPGSPAEAAGLKPGDLLYVVNGLNVSKACHDDVVRMVGLSTGALELQVGENLNSSDSSDDDYPPRCKSRYPNRVRPRHNHEKSSKYDKVPIVQHQEKKESTHQHQNVEVDSDMSSSLTSQDDHAWPRNSGRWHDRESSFESRKESANYDPLEKDSDRFSYASMQHKPMVSTAKKIMSSAAVVKKVPTVNLAQKHSRQISGSKLNSASSDSSGSLRAGAAARDANRDEDEQLPKVAESVRAIVGYIGSIETPSSHTRPHQRLQALRNAVRRLRVEKRVHTLVLMEVNPVGVVLTNPLGKQLAVYPCDRIAFSGICPDDERFFGLVTLGLVDDDASSVYNLGTGDAKEPHSSCHIFMIEPELSPHSAHSLQAEVFQINCTKNPQTRRCDEFPGSATSLILCIANLYRYAPLRKFDAVTEIVQSQALADPAGAGAGGERSVSSSNSNNSTSDSGLGFTKEEAPLEQNEQVCIVDLPTVRQRHHNNSSDMSVAMDTSVLSQEIDVVSTPHSAQRRLSAFDLRRGMNTSTSSEECWHQGSRPALNNRLTPQAMPDPSYPPVMRLSKSSESLQRFPCSVQSPPGPANTESLRQSMQRLLQARHQKLQEQNMQLGSDGESHAGDPPPHQPPPILSLSVAEDGMAVLESAGGGTPEHVVGAAGGVGGFPGGGDYGSAGVKNTGYVSDKQGIFAVPTKPPPNSVQSHMGFGAGDAMTVRSAFQVPRPVSAPLSKQRSQIRPETVEMDALGKLSPRAFPNATPTTGSLFRSPSAPPAPFFPHRDSDEDDDDDDEEEEDDPYIRQILEQFSIDRKAALDDNSRRFSEGFALSHRRDKERQQELQAGYPGQKWSKAGSLRRGPPVTGPAALKQSFSQSHESLAVGEDPNAKNVKLLGACSVNNIACQTNDRSQSQSNKAGRVASWAVNFQNLLTDAVGIEIFTEFLQREFSEENIIFWKACEQYRHLKDEQQRKLQAQDIYCRYLSSKASDPVNVDSTARSHTEQFLDSPTTIMFDVAQHQIFQLMRQDSYSRFLKSDLYKSHVMDEMAGKPLELPASLVSKTAAESAQAESGAQDKKKGKGKENEDKRRRSILPWRNVRKSLKNNADADSKKSSKKGKDEKDKEPQKEQQQKQQQNSNGINTLNSSITSGGSTNSLHANVSTGNSSSAGSMKKAPGPGIDLSTMRKEVFHPQDSQEVSESQFKFCRIVMPDGSTTVVCAKPGQSTRFVLGKLCEKRSISLASVDVFLLGSDRLLDLNEDISELGSKEIIIEPRVMFRLDMPSGKSIGVKAKPNRSIRDVFRPIMQKYGYRMESISVRLVTSQEFLDLDVAVSELDKQRATIICSNPDVADWVRRGGMPGMAGPDMPPPPAPPAGTERTQSKGSAWRGGSLEEITNKIFEDLMRGKSQLAHGFDELGVLELEKPKAHKNEEGRSSGLFGLLRKESMGAKDNKNKSKGKVTFALPRSESKKKSSAKEGERLFELLSSAQSLRLEEQRGVHISPGELPSFLCLDRDKNPEPNQHSEFETLAAQQQLFDDVSEISRVGILEKKARRRMDCSFQDNFPPTPQLSSSTPRGTKYGAKTMAVTPLPHSDQSFSRDGVIPSPGEAEAFFRMSPMIVDSRLTTMGISLDGALELRNSEQYPEHEMGRIEKSSSSRFSGRHAFQPLHSPPVQRAKAPVASPEKFSPQKKKQRNSPENVLNNSDRHFDFIPKRTNLSTFSSSSLQTDPGNSFNPRQNTSNPDRSLRVSVSHVRSPPTTASSSSHTPMPFQRKSPSPHTMTSEALTPHPTYSEGFPQSHSRAAAPSVSKNRLSDGMLMQKLQQAQSQRNSTNPELTKTSVQHEHSGGNAWSNFTSMGSLPYAYRERSSSSSHTQRKSPDLITNLAQRALLSPRFDNTTVDKTRSSLQQPSPSQRALLSPRFDPVKLSGRENREPPTYQKNIMKHQIVGAVLSPRYSPFKDNGNSSIPAPAIYQPPGTQPPSSLPVTPLEPQSNIFQAFTSKHFSSSVPAPSSHLHAEETVTFV</sequence>
<dbReference type="Gene3D" id="2.30.29.30">
    <property type="entry name" value="Pleckstrin-homology domain (PH domain)/Phosphotyrosine-binding domain (PTB)"/>
    <property type="match status" value="1"/>
</dbReference>
<dbReference type="PRINTS" id="PR01301">
    <property type="entry name" value="RGSPROTEIN"/>
</dbReference>
<dbReference type="SUPFAM" id="SSF50156">
    <property type="entry name" value="PDZ domain-like"/>
    <property type="match status" value="1"/>
</dbReference>
<dbReference type="InterPro" id="IPR011993">
    <property type="entry name" value="PH-like_dom_sf"/>
</dbReference>
<dbReference type="SMART" id="SM00455">
    <property type="entry name" value="RBD"/>
    <property type="match status" value="2"/>
</dbReference>
<feature type="compositionally biased region" description="Basic residues" evidence="5">
    <location>
        <begin position="111"/>
        <end position="125"/>
    </location>
</feature>
<dbReference type="InterPro" id="IPR003109">
    <property type="entry name" value="GoLoco_motif"/>
</dbReference>
<feature type="domain" description="RBD" evidence="8">
    <location>
        <begin position="1237"/>
        <end position="1307"/>
    </location>
</feature>
<dbReference type="InterPro" id="IPR036305">
    <property type="entry name" value="RGS_sf"/>
</dbReference>
<feature type="compositionally biased region" description="Low complexity" evidence="5">
    <location>
        <begin position="1097"/>
        <end position="1106"/>
    </location>
</feature>
<feature type="compositionally biased region" description="Low complexity" evidence="5">
    <location>
        <begin position="244"/>
        <end position="266"/>
    </location>
</feature>
<feature type="compositionally biased region" description="Basic and acidic residues" evidence="5">
    <location>
        <begin position="165"/>
        <end position="198"/>
    </location>
</feature>
<dbReference type="CDD" id="cd17067">
    <property type="entry name" value="RBD2_RGS12_like"/>
    <property type="match status" value="1"/>
</dbReference>
<feature type="compositionally biased region" description="Basic and acidic residues" evidence="5">
    <location>
        <begin position="1140"/>
        <end position="1164"/>
    </location>
</feature>
<feature type="region of interest" description="Disordered" evidence="5">
    <location>
        <begin position="570"/>
        <end position="589"/>
    </location>
</feature>
<feature type="compositionally biased region" description="Basic and acidic residues" evidence="5">
    <location>
        <begin position="1474"/>
        <end position="1486"/>
    </location>
</feature>
<organism evidence="9 10">
    <name type="scientific">Elysia chlorotica</name>
    <name type="common">Eastern emerald elysia</name>
    <name type="synonym">Sea slug</name>
    <dbReference type="NCBI Taxonomy" id="188477"/>
    <lineage>
        <taxon>Eukaryota</taxon>
        <taxon>Metazoa</taxon>
        <taxon>Spiralia</taxon>
        <taxon>Lophotrochozoa</taxon>
        <taxon>Mollusca</taxon>
        <taxon>Gastropoda</taxon>
        <taxon>Heterobranchia</taxon>
        <taxon>Euthyneura</taxon>
        <taxon>Panpulmonata</taxon>
        <taxon>Sacoglossa</taxon>
        <taxon>Placobranchoidea</taxon>
        <taxon>Plakobranchidae</taxon>
        <taxon>Elysia</taxon>
    </lineage>
</organism>
<dbReference type="GO" id="GO:0005886">
    <property type="term" value="C:plasma membrane"/>
    <property type="evidence" value="ECO:0007669"/>
    <property type="project" value="TreeGrafter"/>
</dbReference>
<reference evidence="9 10" key="1">
    <citation type="submission" date="2019-01" db="EMBL/GenBank/DDBJ databases">
        <title>A draft genome assembly of the solar-powered sea slug Elysia chlorotica.</title>
        <authorList>
            <person name="Cai H."/>
            <person name="Li Q."/>
            <person name="Fang X."/>
            <person name="Li J."/>
            <person name="Curtis N.E."/>
            <person name="Altenburger A."/>
            <person name="Shibata T."/>
            <person name="Feng M."/>
            <person name="Maeda T."/>
            <person name="Schwartz J.A."/>
            <person name="Shigenobu S."/>
            <person name="Lundholm N."/>
            <person name="Nishiyama T."/>
            <person name="Yang H."/>
            <person name="Hasebe M."/>
            <person name="Li S."/>
            <person name="Pierce S.K."/>
            <person name="Wang J."/>
        </authorList>
    </citation>
    <scope>NUCLEOTIDE SEQUENCE [LARGE SCALE GENOMIC DNA]</scope>
    <source>
        <strain evidence="9">EC2010</strain>
        <tissue evidence="9">Whole organism of an adult</tissue>
    </source>
</reference>
<feature type="region of interest" description="Disordered" evidence="5">
    <location>
        <begin position="1924"/>
        <end position="1948"/>
    </location>
</feature>
<evidence type="ECO:0000259" key="6">
    <source>
        <dbReference type="PROSITE" id="PS50106"/>
    </source>
</evidence>
<keyword evidence="2" id="KW-0343">GTPase activation</keyword>
<dbReference type="PROSITE" id="PS50898">
    <property type="entry name" value="RBD"/>
    <property type="match status" value="2"/>
</dbReference>
<feature type="compositionally biased region" description="Polar residues" evidence="5">
    <location>
        <begin position="153"/>
        <end position="164"/>
    </location>
</feature>
<dbReference type="PROSITE" id="PS50106">
    <property type="entry name" value="PDZ"/>
    <property type="match status" value="1"/>
</dbReference>
<dbReference type="SMART" id="SM00390">
    <property type="entry name" value="GoLoco"/>
    <property type="match status" value="1"/>
</dbReference>
<feature type="domain" description="PDZ" evidence="6">
    <location>
        <begin position="20"/>
        <end position="97"/>
    </location>
</feature>
<feature type="compositionally biased region" description="Basic and acidic residues" evidence="5">
    <location>
        <begin position="126"/>
        <end position="152"/>
    </location>
</feature>
<feature type="region of interest" description="Disordered" evidence="5">
    <location>
        <begin position="1751"/>
        <end position="1884"/>
    </location>
</feature>
<feature type="region of interest" description="Disordered" evidence="5">
    <location>
        <begin position="95"/>
        <end position="198"/>
    </location>
</feature>
<dbReference type="STRING" id="188477.A0A433UDN0"/>
<dbReference type="GO" id="GO:0007165">
    <property type="term" value="P:signal transduction"/>
    <property type="evidence" value="ECO:0007669"/>
    <property type="project" value="InterPro"/>
</dbReference>
<dbReference type="SUPFAM" id="SSF54236">
    <property type="entry name" value="Ubiquitin-like"/>
    <property type="match status" value="2"/>
</dbReference>
<feature type="region of interest" description="Disordered" evidence="5">
    <location>
        <begin position="863"/>
        <end position="900"/>
    </location>
</feature>
<evidence type="ECO:0000256" key="1">
    <source>
        <dbReference type="ARBA" id="ARBA00004496"/>
    </source>
</evidence>
<dbReference type="SMART" id="SM00462">
    <property type="entry name" value="PTB"/>
    <property type="match status" value="1"/>
</dbReference>
<evidence type="ECO:0000256" key="3">
    <source>
        <dbReference type="ARBA" id="ARBA00022490"/>
    </source>
</evidence>
<dbReference type="Gene3D" id="2.30.42.10">
    <property type="match status" value="1"/>
</dbReference>
<proteinExistence type="predicted"/>
<dbReference type="SUPFAM" id="SSF48097">
    <property type="entry name" value="Regulator of G-protein signaling, RGS"/>
    <property type="match status" value="1"/>
</dbReference>
<dbReference type="Gene3D" id="1.10.167.10">
    <property type="entry name" value="Regulator of G-protein Signalling 4, domain 2"/>
    <property type="match status" value="1"/>
</dbReference>
<dbReference type="InterPro" id="IPR029071">
    <property type="entry name" value="Ubiquitin-like_domsf"/>
</dbReference>
<feature type="compositionally biased region" description="Low complexity" evidence="5">
    <location>
        <begin position="482"/>
        <end position="495"/>
    </location>
</feature>
<dbReference type="GO" id="GO:0005634">
    <property type="term" value="C:nucleus"/>
    <property type="evidence" value="ECO:0007669"/>
    <property type="project" value="TreeGrafter"/>
</dbReference>
<comment type="subcellular location">
    <subcellularLocation>
        <location evidence="1">Cytoplasm</location>
    </subcellularLocation>
</comment>
<dbReference type="InterPro" id="IPR001478">
    <property type="entry name" value="PDZ"/>
</dbReference>
<feature type="compositionally biased region" description="Polar residues" evidence="5">
    <location>
        <begin position="1805"/>
        <end position="1816"/>
    </location>
</feature>
<feature type="region of interest" description="Disordered" evidence="5">
    <location>
        <begin position="1460"/>
        <end position="1510"/>
    </location>
</feature>
<dbReference type="GO" id="GO:0005096">
    <property type="term" value="F:GTPase activator activity"/>
    <property type="evidence" value="ECO:0007669"/>
    <property type="project" value="UniProtKB-KW"/>
</dbReference>
<dbReference type="GO" id="GO:0008277">
    <property type="term" value="P:regulation of G protein-coupled receptor signaling pathway"/>
    <property type="evidence" value="ECO:0007669"/>
    <property type="project" value="TreeGrafter"/>
</dbReference>
<feature type="region of interest" description="Disordered" evidence="5">
    <location>
        <begin position="1672"/>
        <end position="1738"/>
    </location>
</feature>
<feature type="compositionally biased region" description="Polar residues" evidence="5">
    <location>
        <begin position="1751"/>
        <end position="1775"/>
    </location>
</feature>
<dbReference type="Proteomes" id="UP000271974">
    <property type="component" value="Unassembled WGS sequence"/>
</dbReference>
<feature type="region of interest" description="Disordered" evidence="5">
    <location>
        <begin position="1391"/>
        <end position="1420"/>
    </location>
</feature>
<feature type="domain" description="RBD" evidence="8">
    <location>
        <begin position="1308"/>
        <end position="1378"/>
    </location>
</feature>
<evidence type="ECO:0000256" key="5">
    <source>
        <dbReference type="SAM" id="MobiDB-lite"/>
    </source>
</evidence>
<dbReference type="InterPro" id="IPR036034">
    <property type="entry name" value="PDZ_sf"/>
</dbReference>
<dbReference type="Pfam" id="PF00615">
    <property type="entry name" value="RGS"/>
    <property type="match status" value="1"/>
</dbReference>
<dbReference type="PANTHER" id="PTHR45945">
    <property type="entry name" value="REGULATOR OF G-PROTEIN SIGNALING LOCO"/>
    <property type="match status" value="1"/>
</dbReference>
<feature type="region of interest" description="Disordered" evidence="5">
    <location>
        <begin position="1095"/>
        <end position="1215"/>
    </location>
</feature>
<feature type="region of interest" description="Disordered" evidence="5">
    <location>
        <begin position="237"/>
        <end position="277"/>
    </location>
</feature>
<feature type="compositionally biased region" description="Polar residues" evidence="5">
    <location>
        <begin position="796"/>
        <end position="805"/>
    </location>
</feature>
<dbReference type="PANTHER" id="PTHR45945:SF3">
    <property type="entry name" value="REGULATOR OF G-PROTEIN SIGNALING LOCO"/>
    <property type="match status" value="1"/>
</dbReference>
<evidence type="ECO:0008006" key="11">
    <source>
        <dbReference type="Google" id="ProtNLM"/>
    </source>
</evidence>
<dbReference type="PROSITE" id="PS50132">
    <property type="entry name" value="RGS"/>
    <property type="match status" value="1"/>
</dbReference>
<feature type="compositionally biased region" description="Basic and acidic residues" evidence="5">
    <location>
        <begin position="1675"/>
        <end position="1687"/>
    </location>
</feature>
<dbReference type="InterPro" id="IPR006020">
    <property type="entry name" value="PTB/PI_dom"/>
</dbReference>
<dbReference type="SMART" id="SM00228">
    <property type="entry name" value="PDZ"/>
    <property type="match status" value="1"/>
</dbReference>
<dbReference type="Pfam" id="PF00595">
    <property type="entry name" value="PDZ"/>
    <property type="match status" value="1"/>
</dbReference>
<comment type="caution">
    <text evidence="9">The sequence shown here is derived from an EMBL/GenBank/DDBJ whole genome shotgun (WGS) entry which is preliminary data.</text>
</comment>
<dbReference type="GO" id="GO:0005737">
    <property type="term" value="C:cytoplasm"/>
    <property type="evidence" value="ECO:0007669"/>
    <property type="project" value="UniProtKB-SubCell"/>
</dbReference>
<feature type="region of interest" description="Disordered" evidence="5">
    <location>
        <begin position="784"/>
        <end position="833"/>
    </location>
</feature>
<dbReference type="InterPro" id="IPR003116">
    <property type="entry name" value="RBD_dom"/>
</dbReference>
<dbReference type="Gene3D" id="1.10.196.10">
    <property type="match status" value="1"/>
</dbReference>
<dbReference type="InterPro" id="IPR044926">
    <property type="entry name" value="RGS_subdomain_2"/>
</dbReference>
<dbReference type="FunFam" id="1.10.167.10:FF:000001">
    <property type="entry name" value="Putative regulator of g-protein signaling 12"/>
    <property type="match status" value="1"/>
</dbReference>